<dbReference type="Proteomes" id="UP000184428">
    <property type="component" value="Unassembled WGS sequence"/>
</dbReference>
<name>A0A1M7UKX8_9ACTN</name>
<accession>A0A1M7UKX8</accession>
<evidence type="ECO:0000256" key="1">
    <source>
        <dbReference type="SAM" id="Phobius"/>
    </source>
</evidence>
<dbReference type="RefSeq" id="WP_072919907.1">
    <property type="nucleotide sequence ID" value="NZ_FRDM01000021.1"/>
</dbReference>
<feature type="transmembrane region" description="Helical" evidence="1">
    <location>
        <begin position="199"/>
        <end position="229"/>
    </location>
</feature>
<reference evidence="2 3" key="1">
    <citation type="submission" date="2016-12" db="EMBL/GenBank/DDBJ databases">
        <authorList>
            <person name="Song W.-J."/>
            <person name="Kurnit D.M."/>
        </authorList>
    </citation>
    <scope>NUCLEOTIDE SEQUENCE [LARGE SCALE GENOMIC DNA]</scope>
    <source>
        <strain evidence="2 3">DSM 43162</strain>
    </source>
</reference>
<evidence type="ECO:0000313" key="3">
    <source>
        <dbReference type="Proteomes" id="UP000184428"/>
    </source>
</evidence>
<proteinExistence type="predicted"/>
<gene>
    <name evidence="2" type="ORF">SAMN05660350_03444</name>
</gene>
<protein>
    <recommendedName>
        <fullName evidence="4">Peroxidase</fullName>
    </recommendedName>
</protein>
<organism evidence="2 3">
    <name type="scientific">Geodermatophilus obscurus</name>
    <dbReference type="NCBI Taxonomy" id="1861"/>
    <lineage>
        <taxon>Bacteria</taxon>
        <taxon>Bacillati</taxon>
        <taxon>Actinomycetota</taxon>
        <taxon>Actinomycetes</taxon>
        <taxon>Geodermatophilales</taxon>
        <taxon>Geodermatophilaceae</taxon>
        <taxon>Geodermatophilus</taxon>
    </lineage>
</organism>
<dbReference type="EMBL" id="FRDM01000021">
    <property type="protein sequence ID" value="SHN83584.1"/>
    <property type="molecule type" value="Genomic_DNA"/>
</dbReference>
<sequence length="421" mass="46666">MPEQSAVTVLAPLPAEHHDRAATALADLAGPDRAVPAFDRLAGLHFARLMLLDDAVSPSGTRVGPSLLYTADLDGPADAHLQALADVSGPGLDRAFSCCTDYPTRPDPASRTAWLRAHRIPEAAFYVNTVGRGVSQVRAEARLRKGLEAYLDEHRDDLVDLPPAEIHAVLRRHALTDPDLRVGVVPARRPPLWWRARELAHLLAVPAVLLPLLPVILLALPFVAVVLLIHELRDVPDRQRPDPVAVERLRAGEDHVAHNPFAAVGFLKPGPFRAALTRTVLFAISYAVRHVLNRGSLAGVTTIHFARWVYLSPERMIFLSSYDGSLESYMDDFIDKVAWGLNAIFSNGLGYPRTILLLWRGARDEEQFKNHLRTRQALSHVWWSAYEDLTALNARSNAAIRRGLARRTLSDDEARDWLALL</sequence>
<keyword evidence="1" id="KW-0472">Membrane</keyword>
<dbReference type="OrthoDB" id="116741at2"/>
<keyword evidence="1" id="KW-0812">Transmembrane</keyword>
<evidence type="ECO:0000313" key="2">
    <source>
        <dbReference type="EMBL" id="SHN83584.1"/>
    </source>
</evidence>
<keyword evidence="1" id="KW-1133">Transmembrane helix</keyword>
<evidence type="ECO:0008006" key="4">
    <source>
        <dbReference type="Google" id="ProtNLM"/>
    </source>
</evidence>
<dbReference type="AlphaFoldDB" id="A0A1M7UKX8"/>